<protein>
    <submittedName>
        <fullName evidence="1">Uncharacterized protein</fullName>
    </submittedName>
</protein>
<reference evidence="1" key="1">
    <citation type="journal article" date="2021" name="Sci. Rep.">
        <title>Diploid genomic architecture of Nitzschia inconspicua, an elite biomass production diatom.</title>
        <authorList>
            <person name="Oliver A."/>
            <person name="Podell S."/>
            <person name="Pinowska A."/>
            <person name="Traller J.C."/>
            <person name="Smith S.R."/>
            <person name="McClure R."/>
            <person name="Beliaev A."/>
            <person name="Bohutskyi P."/>
            <person name="Hill E.A."/>
            <person name="Rabines A."/>
            <person name="Zheng H."/>
            <person name="Allen L.Z."/>
            <person name="Kuo A."/>
            <person name="Grigoriev I.V."/>
            <person name="Allen A.E."/>
            <person name="Hazlebeck D."/>
            <person name="Allen E.E."/>
        </authorList>
    </citation>
    <scope>NUCLEOTIDE SEQUENCE</scope>
    <source>
        <strain evidence="1">Hildebrandi</strain>
    </source>
</reference>
<gene>
    <name evidence="1" type="ORF">IV203_009725</name>
</gene>
<name>A0A9K3PK75_9STRA</name>
<comment type="caution">
    <text evidence="1">The sequence shown here is derived from an EMBL/GenBank/DDBJ whole genome shotgun (WGS) entry which is preliminary data.</text>
</comment>
<reference evidence="1" key="2">
    <citation type="submission" date="2021-04" db="EMBL/GenBank/DDBJ databases">
        <authorList>
            <person name="Podell S."/>
        </authorList>
    </citation>
    <scope>NUCLEOTIDE SEQUENCE</scope>
    <source>
        <strain evidence="1">Hildebrandi</strain>
    </source>
</reference>
<evidence type="ECO:0000313" key="1">
    <source>
        <dbReference type="EMBL" id="KAG7350365.1"/>
    </source>
</evidence>
<organism evidence="1 2">
    <name type="scientific">Nitzschia inconspicua</name>
    <dbReference type="NCBI Taxonomy" id="303405"/>
    <lineage>
        <taxon>Eukaryota</taxon>
        <taxon>Sar</taxon>
        <taxon>Stramenopiles</taxon>
        <taxon>Ochrophyta</taxon>
        <taxon>Bacillariophyta</taxon>
        <taxon>Bacillariophyceae</taxon>
        <taxon>Bacillariophycidae</taxon>
        <taxon>Bacillariales</taxon>
        <taxon>Bacillariaceae</taxon>
        <taxon>Nitzschia</taxon>
    </lineage>
</organism>
<evidence type="ECO:0000313" key="2">
    <source>
        <dbReference type="Proteomes" id="UP000693970"/>
    </source>
</evidence>
<dbReference type="EMBL" id="JAGRRH010000018">
    <property type="protein sequence ID" value="KAG7350365.1"/>
    <property type="molecule type" value="Genomic_DNA"/>
</dbReference>
<dbReference type="AlphaFoldDB" id="A0A9K3PK75"/>
<proteinExistence type="predicted"/>
<keyword evidence="2" id="KW-1185">Reference proteome</keyword>
<accession>A0A9K3PK75</accession>
<dbReference type="Proteomes" id="UP000693970">
    <property type="component" value="Unassembled WGS sequence"/>
</dbReference>
<sequence length="74" mass="8754">MFYGGHRSRLYYYYCYVFTNTTSHRRNGWLGSFSILNVTKNPCEASIACPIFISNDEEALLWFRPLFQATTYLH</sequence>